<dbReference type="EMBL" id="QXJC01000001">
    <property type="protein sequence ID" value="RID99723.1"/>
    <property type="molecule type" value="Genomic_DNA"/>
</dbReference>
<keyword evidence="6" id="KW-0489">Methyltransferase</keyword>
<accession>A0A398CLC4</accession>
<dbReference type="RefSeq" id="WP_119108167.1">
    <property type="nucleotide sequence ID" value="NZ_QXJC01000001.1"/>
</dbReference>
<comment type="caution">
    <text evidence="6">The sequence shown here is derived from an EMBL/GenBank/DDBJ whole genome shotgun (WGS) entry which is preliminary data.</text>
</comment>
<evidence type="ECO:0000256" key="1">
    <source>
        <dbReference type="ARBA" id="ARBA00004127"/>
    </source>
</evidence>
<dbReference type="Pfam" id="PF04191">
    <property type="entry name" value="PEMT"/>
    <property type="match status" value="1"/>
</dbReference>
<sequence length="154" mass="16282">MSALELKIPPPLVAAITAAAMVSASLGLGPVLALPAGVRVGGALVLAAVGVGCDLAGLVAFRRAKTTVNPMAPHTSTHVVTTGIYRITRNPMYLGLVFILLGLALYLAAPWALLGPPAFAAYITRFQILPEERVLTERFGAAYTAYRSQVRRWL</sequence>
<feature type="transmembrane region" description="Helical" evidence="5">
    <location>
        <begin position="12"/>
        <end position="34"/>
    </location>
</feature>
<reference evidence="6 7" key="1">
    <citation type="submission" date="2018-09" db="EMBL/GenBank/DDBJ databases">
        <title>Draft genome of Simplicispira sp. NY-02.</title>
        <authorList>
            <person name="Im W.T."/>
        </authorList>
    </citation>
    <scope>NUCLEOTIDE SEQUENCE [LARGE SCALE GENOMIC DNA]</scope>
    <source>
        <strain evidence="6 7">NY-02</strain>
    </source>
</reference>
<evidence type="ECO:0000313" key="6">
    <source>
        <dbReference type="EMBL" id="RID99723.1"/>
    </source>
</evidence>
<keyword evidence="3 5" id="KW-1133">Transmembrane helix</keyword>
<gene>
    <name evidence="6" type="ORF">D3F03_04855</name>
</gene>
<dbReference type="GO" id="GO:0008168">
    <property type="term" value="F:methyltransferase activity"/>
    <property type="evidence" value="ECO:0007669"/>
    <property type="project" value="UniProtKB-KW"/>
</dbReference>
<dbReference type="InterPro" id="IPR052527">
    <property type="entry name" value="Metal_cation-efflux_comp"/>
</dbReference>
<evidence type="ECO:0000313" key="7">
    <source>
        <dbReference type="Proteomes" id="UP000266302"/>
    </source>
</evidence>
<name>A0A398CLC4_9BURK</name>
<dbReference type="Proteomes" id="UP000266302">
    <property type="component" value="Unassembled WGS sequence"/>
</dbReference>
<evidence type="ECO:0000256" key="4">
    <source>
        <dbReference type="ARBA" id="ARBA00023136"/>
    </source>
</evidence>
<dbReference type="AlphaFoldDB" id="A0A398CLC4"/>
<feature type="transmembrane region" description="Helical" evidence="5">
    <location>
        <begin position="93"/>
        <end position="113"/>
    </location>
</feature>
<dbReference type="PANTHER" id="PTHR43847">
    <property type="entry name" value="BLL3993 PROTEIN"/>
    <property type="match status" value="1"/>
</dbReference>
<keyword evidence="4 5" id="KW-0472">Membrane</keyword>
<keyword evidence="6" id="KW-0808">Transferase</keyword>
<keyword evidence="2 5" id="KW-0812">Transmembrane</keyword>
<dbReference type="InterPro" id="IPR007318">
    <property type="entry name" value="Phopholipid_MeTrfase"/>
</dbReference>
<dbReference type="GO" id="GO:0012505">
    <property type="term" value="C:endomembrane system"/>
    <property type="evidence" value="ECO:0007669"/>
    <property type="project" value="UniProtKB-SubCell"/>
</dbReference>
<feature type="transmembrane region" description="Helical" evidence="5">
    <location>
        <begin position="40"/>
        <end position="61"/>
    </location>
</feature>
<evidence type="ECO:0000256" key="5">
    <source>
        <dbReference type="SAM" id="Phobius"/>
    </source>
</evidence>
<proteinExistence type="predicted"/>
<dbReference type="GO" id="GO:0032259">
    <property type="term" value="P:methylation"/>
    <property type="evidence" value="ECO:0007669"/>
    <property type="project" value="UniProtKB-KW"/>
</dbReference>
<dbReference type="Gene3D" id="1.20.120.1630">
    <property type="match status" value="1"/>
</dbReference>
<evidence type="ECO:0000256" key="3">
    <source>
        <dbReference type="ARBA" id="ARBA00022989"/>
    </source>
</evidence>
<organism evidence="6 7">
    <name type="scientific">Simplicispira hankyongi</name>
    <dbReference type="NCBI Taxonomy" id="2315688"/>
    <lineage>
        <taxon>Bacteria</taxon>
        <taxon>Pseudomonadati</taxon>
        <taxon>Pseudomonadota</taxon>
        <taxon>Betaproteobacteria</taxon>
        <taxon>Burkholderiales</taxon>
        <taxon>Comamonadaceae</taxon>
        <taxon>Simplicispira</taxon>
    </lineage>
</organism>
<dbReference type="PANTHER" id="PTHR43847:SF1">
    <property type="entry name" value="BLL3993 PROTEIN"/>
    <property type="match status" value="1"/>
</dbReference>
<comment type="subcellular location">
    <subcellularLocation>
        <location evidence="1">Endomembrane system</location>
        <topology evidence="1">Multi-pass membrane protein</topology>
    </subcellularLocation>
</comment>
<protein>
    <submittedName>
        <fullName evidence="6">Isoprenylcysteine carboxylmethyltransferase family protein</fullName>
    </submittedName>
</protein>
<evidence type="ECO:0000256" key="2">
    <source>
        <dbReference type="ARBA" id="ARBA00022692"/>
    </source>
</evidence>
<keyword evidence="7" id="KW-1185">Reference proteome</keyword>
<dbReference type="OrthoDB" id="9811969at2"/>